<evidence type="ECO:0000259" key="5">
    <source>
        <dbReference type="Pfam" id="PF04542"/>
    </source>
</evidence>
<dbReference type="InterPro" id="IPR007627">
    <property type="entry name" value="RNA_pol_sigma70_r2"/>
</dbReference>
<dbReference type="PANTHER" id="PTHR43133:SF46">
    <property type="entry name" value="RNA POLYMERASE SIGMA-70 FACTOR ECF SUBFAMILY"/>
    <property type="match status" value="1"/>
</dbReference>
<sequence>MKQETTSIERLFRQHYTKMYHLARYILFDADECQDVVSDVFAHILEDGIVLLPGTEEAFLLRSVRNRCLNLIAHKSVKERVARLLFDDATIGTSEDDDERLDRLMHVIDRLEPPLRRQILRLRHLQEMSYQEIADTLGVSKVTVYNHLSQAMDTIRELFKTAKR</sequence>
<evidence type="ECO:0000256" key="2">
    <source>
        <dbReference type="ARBA" id="ARBA00023015"/>
    </source>
</evidence>
<keyword evidence="2" id="KW-0805">Transcription regulation</keyword>
<dbReference type="Pfam" id="PF08281">
    <property type="entry name" value="Sigma70_r4_2"/>
    <property type="match status" value="1"/>
</dbReference>
<dbReference type="SUPFAM" id="SSF88946">
    <property type="entry name" value="Sigma2 domain of RNA polymerase sigma factors"/>
    <property type="match status" value="1"/>
</dbReference>
<evidence type="ECO:0000313" key="8">
    <source>
        <dbReference type="Proteomes" id="UP000016648"/>
    </source>
</evidence>
<name>U2QMW0_9BACT</name>
<evidence type="ECO:0000256" key="4">
    <source>
        <dbReference type="ARBA" id="ARBA00023163"/>
    </source>
</evidence>
<dbReference type="InterPro" id="IPR013249">
    <property type="entry name" value="RNA_pol_sigma70_r4_t2"/>
</dbReference>
<organism evidence="7 8">
    <name type="scientific">Segatella baroniae F0067</name>
    <dbReference type="NCBI Taxonomy" id="1115809"/>
    <lineage>
        <taxon>Bacteria</taxon>
        <taxon>Pseudomonadati</taxon>
        <taxon>Bacteroidota</taxon>
        <taxon>Bacteroidia</taxon>
        <taxon>Bacteroidales</taxon>
        <taxon>Prevotellaceae</taxon>
        <taxon>Segatella</taxon>
    </lineage>
</organism>
<protein>
    <submittedName>
        <fullName evidence="7">Sigma-70, region 4</fullName>
    </submittedName>
</protein>
<feature type="domain" description="RNA polymerase sigma factor 70 region 4 type 2" evidence="6">
    <location>
        <begin position="103"/>
        <end position="153"/>
    </location>
</feature>
<dbReference type="SUPFAM" id="SSF88659">
    <property type="entry name" value="Sigma3 and sigma4 domains of RNA polymerase sigma factors"/>
    <property type="match status" value="1"/>
</dbReference>
<gene>
    <name evidence="7" type="ORF">HMPREF9135_0309</name>
</gene>
<evidence type="ECO:0000256" key="3">
    <source>
        <dbReference type="ARBA" id="ARBA00023082"/>
    </source>
</evidence>
<keyword evidence="4" id="KW-0804">Transcription</keyword>
<dbReference type="GO" id="GO:0003677">
    <property type="term" value="F:DNA binding"/>
    <property type="evidence" value="ECO:0007669"/>
    <property type="project" value="InterPro"/>
</dbReference>
<dbReference type="Pfam" id="PF04542">
    <property type="entry name" value="Sigma70_r2"/>
    <property type="match status" value="1"/>
</dbReference>
<proteinExistence type="inferred from homology"/>
<keyword evidence="3" id="KW-0731">Sigma factor</keyword>
<dbReference type="InterPro" id="IPR013325">
    <property type="entry name" value="RNA_pol_sigma_r2"/>
</dbReference>
<comment type="similarity">
    <text evidence="1">Belongs to the sigma-70 factor family. ECF subfamily.</text>
</comment>
<feature type="domain" description="RNA polymerase sigma-70 region 2" evidence="5">
    <location>
        <begin position="11"/>
        <end position="74"/>
    </location>
</feature>
<dbReference type="GO" id="GO:0006352">
    <property type="term" value="P:DNA-templated transcription initiation"/>
    <property type="evidence" value="ECO:0007669"/>
    <property type="project" value="InterPro"/>
</dbReference>
<evidence type="ECO:0000313" key="7">
    <source>
        <dbReference type="EMBL" id="ERK40127.1"/>
    </source>
</evidence>
<dbReference type="InterPro" id="IPR039425">
    <property type="entry name" value="RNA_pol_sigma-70-like"/>
</dbReference>
<dbReference type="RefSeq" id="WP_021589256.1">
    <property type="nucleotide sequence ID" value="NZ_AWEY01000008.1"/>
</dbReference>
<dbReference type="InterPro" id="IPR014284">
    <property type="entry name" value="RNA_pol_sigma-70_dom"/>
</dbReference>
<dbReference type="Gene3D" id="1.10.1740.10">
    <property type="match status" value="1"/>
</dbReference>
<reference evidence="7 8" key="1">
    <citation type="submission" date="2013-08" db="EMBL/GenBank/DDBJ databases">
        <authorList>
            <person name="Durkin A.S."/>
            <person name="Haft D.R."/>
            <person name="McCorrison J."/>
            <person name="Torralba M."/>
            <person name="Gillis M."/>
            <person name="Haft D.H."/>
            <person name="Methe B."/>
            <person name="Sutton G."/>
            <person name="Nelson K.E."/>
        </authorList>
    </citation>
    <scope>NUCLEOTIDE SEQUENCE [LARGE SCALE GENOMIC DNA]</scope>
    <source>
        <strain evidence="7 8">F0067</strain>
    </source>
</reference>
<dbReference type="NCBIfam" id="TIGR02937">
    <property type="entry name" value="sigma70-ECF"/>
    <property type="match status" value="1"/>
</dbReference>
<dbReference type="EMBL" id="AWEY01000008">
    <property type="protein sequence ID" value="ERK40127.1"/>
    <property type="molecule type" value="Genomic_DNA"/>
</dbReference>
<dbReference type="Gene3D" id="1.10.10.10">
    <property type="entry name" value="Winged helix-like DNA-binding domain superfamily/Winged helix DNA-binding domain"/>
    <property type="match status" value="1"/>
</dbReference>
<comment type="caution">
    <text evidence="7">The sequence shown here is derived from an EMBL/GenBank/DDBJ whole genome shotgun (WGS) entry which is preliminary data.</text>
</comment>
<evidence type="ECO:0000256" key="1">
    <source>
        <dbReference type="ARBA" id="ARBA00010641"/>
    </source>
</evidence>
<dbReference type="InterPro" id="IPR036388">
    <property type="entry name" value="WH-like_DNA-bd_sf"/>
</dbReference>
<evidence type="ECO:0000259" key="6">
    <source>
        <dbReference type="Pfam" id="PF08281"/>
    </source>
</evidence>
<accession>U2QMW0</accession>
<dbReference type="PATRIC" id="fig|1115809.3.peg.793"/>
<dbReference type="InterPro" id="IPR013324">
    <property type="entry name" value="RNA_pol_sigma_r3/r4-like"/>
</dbReference>
<dbReference type="PANTHER" id="PTHR43133">
    <property type="entry name" value="RNA POLYMERASE ECF-TYPE SIGMA FACTO"/>
    <property type="match status" value="1"/>
</dbReference>
<dbReference type="Proteomes" id="UP000016648">
    <property type="component" value="Unassembled WGS sequence"/>
</dbReference>
<dbReference type="GO" id="GO:0016987">
    <property type="term" value="F:sigma factor activity"/>
    <property type="evidence" value="ECO:0007669"/>
    <property type="project" value="UniProtKB-KW"/>
</dbReference>
<dbReference type="AlphaFoldDB" id="U2QMW0"/>
<keyword evidence="8" id="KW-1185">Reference proteome</keyword>